<keyword evidence="6" id="KW-1185">Reference proteome</keyword>
<gene>
    <name evidence="5" type="ORF">SAMN02745857_00598</name>
</gene>
<dbReference type="PANTHER" id="PTHR43201:SF8">
    <property type="entry name" value="ACYL-COA SYNTHETASE FAMILY MEMBER 3"/>
    <property type="match status" value="1"/>
</dbReference>
<dbReference type="InterPro" id="IPR045851">
    <property type="entry name" value="AMP-bd_C_sf"/>
</dbReference>
<dbReference type="InterPro" id="IPR042099">
    <property type="entry name" value="ANL_N_sf"/>
</dbReference>
<accession>A0A1W1X3S5</accession>
<dbReference type="PANTHER" id="PTHR43201">
    <property type="entry name" value="ACYL-COA SYNTHETASE"/>
    <property type="match status" value="1"/>
</dbReference>
<feature type="domain" description="AMP-dependent synthetase/ligase" evidence="2">
    <location>
        <begin position="99"/>
        <end position="280"/>
    </location>
</feature>
<evidence type="ECO:0000313" key="6">
    <source>
        <dbReference type="Proteomes" id="UP000192761"/>
    </source>
</evidence>
<dbReference type="EMBL" id="FWXD01000002">
    <property type="protein sequence ID" value="SMC18604.1"/>
    <property type="molecule type" value="Genomic_DNA"/>
</dbReference>
<name>A0A1W1X3S5_9NEIS</name>
<evidence type="ECO:0000259" key="2">
    <source>
        <dbReference type="Pfam" id="PF00501"/>
    </source>
</evidence>
<dbReference type="InterPro" id="IPR025110">
    <property type="entry name" value="AMP-bd_C"/>
</dbReference>
<proteinExistence type="inferred from homology"/>
<dbReference type="InterPro" id="IPR000873">
    <property type="entry name" value="AMP-dep_synth/lig_dom"/>
</dbReference>
<evidence type="ECO:0000259" key="4">
    <source>
        <dbReference type="Pfam" id="PF22818"/>
    </source>
</evidence>
<evidence type="ECO:0000259" key="3">
    <source>
        <dbReference type="Pfam" id="PF13193"/>
    </source>
</evidence>
<organism evidence="5 6">
    <name type="scientific">Andreprevotia lacus DSM 23236</name>
    <dbReference type="NCBI Taxonomy" id="1121001"/>
    <lineage>
        <taxon>Bacteria</taxon>
        <taxon>Pseudomonadati</taxon>
        <taxon>Pseudomonadota</taxon>
        <taxon>Betaproteobacteria</taxon>
        <taxon>Neisseriales</taxon>
        <taxon>Chitinibacteraceae</taxon>
        <taxon>Andreprevotia</taxon>
    </lineage>
</organism>
<dbReference type="STRING" id="1121001.SAMN02745857_00598"/>
<dbReference type="GO" id="GO:0031956">
    <property type="term" value="F:medium-chain fatty acid-CoA ligase activity"/>
    <property type="evidence" value="ECO:0007669"/>
    <property type="project" value="TreeGrafter"/>
</dbReference>
<evidence type="ECO:0000256" key="1">
    <source>
        <dbReference type="ARBA" id="ARBA00006432"/>
    </source>
</evidence>
<sequence>MFDPWPLADHPVIAWRGSAPVPRNQFLRDVACAQAALGRLGETQIVLFDSDSYRFAVWLIAGWRAGLAPVVPGDALPTTRQALPQAWVGDAADAQLTGWDEATDASPPIPPAATAALTIFTSGTTGQPIAISKTLAQLRNEVDVLETAFGARMPAHARIASSVPHQHLYGLLFRILWPLAAGRAFVADTLPWPESIWTLPAEVPHVLVASPAMLKRVAALAERPPLPASLPMVFSSGGPLDASANLQCRALLRSPVTEVYGSSETGGIAHRHHPDDAWTPQPGVQLRTDADDVLWLHSPFLPDDHWHATSDRARLENGQLQLLGRADRIVKIEEKRISLTQIEALLAAHPLVSAARALPLHRQRDEIAAVLVLSAEGVARLAEAGRAALDKTLRQALVGSLDPIALPRRWRFVAELPHNALGKTTDALLGALFAPAPAMPEVIALTRRPDGVTATLYIPADLVHFDGHFAAAPVLPGVVLVDWAIRYGREWLGVAGTFAQLQQLKFQRIIQPGAVVTLALDRDAGKRQLAFTCDAAQTRHASGRIRFNEVVS</sequence>
<dbReference type="OrthoDB" id="9787658at2"/>
<dbReference type="InterPro" id="IPR029069">
    <property type="entry name" value="HotDog_dom_sf"/>
</dbReference>
<dbReference type="Proteomes" id="UP000192761">
    <property type="component" value="Unassembled WGS sequence"/>
</dbReference>
<dbReference type="Pfam" id="PF22818">
    <property type="entry name" value="ApeI-like"/>
    <property type="match status" value="1"/>
</dbReference>
<dbReference type="SUPFAM" id="SSF56801">
    <property type="entry name" value="Acetyl-CoA synthetase-like"/>
    <property type="match status" value="1"/>
</dbReference>
<feature type="domain" description="ApeI dehydratase-like" evidence="4">
    <location>
        <begin position="450"/>
        <end position="544"/>
    </location>
</feature>
<protein>
    <submittedName>
        <fullName evidence="5">Acyl-coenzyme A synthetase/AMP-(Fatty) acid ligase</fullName>
    </submittedName>
</protein>
<keyword evidence="5" id="KW-0436">Ligase</keyword>
<comment type="similarity">
    <text evidence="1">Belongs to the ATP-dependent AMP-binding enzyme family.</text>
</comment>
<reference evidence="5 6" key="1">
    <citation type="submission" date="2017-04" db="EMBL/GenBank/DDBJ databases">
        <authorList>
            <person name="Afonso C.L."/>
            <person name="Miller P.J."/>
            <person name="Scott M.A."/>
            <person name="Spackman E."/>
            <person name="Goraichik I."/>
            <person name="Dimitrov K.M."/>
            <person name="Suarez D.L."/>
            <person name="Swayne D.E."/>
        </authorList>
    </citation>
    <scope>NUCLEOTIDE SEQUENCE [LARGE SCALE GENOMIC DNA]</scope>
    <source>
        <strain evidence="5 6">DSM 23236</strain>
    </source>
</reference>
<dbReference type="Gene3D" id="3.30.300.30">
    <property type="match status" value="1"/>
</dbReference>
<evidence type="ECO:0000313" key="5">
    <source>
        <dbReference type="EMBL" id="SMC18604.1"/>
    </source>
</evidence>
<dbReference type="GO" id="GO:0006631">
    <property type="term" value="P:fatty acid metabolic process"/>
    <property type="evidence" value="ECO:0007669"/>
    <property type="project" value="TreeGrafter"/>
</dbReference>
<dbReference type="InterPro" id="IPR054545">
    <property type="entry name" value="ApeI-like"/>
</dbReference>
<dbReference type="RefSeq" id="WP_084089051.1">
    <property type="nucleotide sequence ID" value="NZ_FWXD01000002.1"/>
</dbReference>
<dbReference type="Pfam" id="PF00501">
    <property type="entry name" value="AMP-binding"/>
    <property type="match status" value="1"/>
</dbReference>
<feature type="domain" description="AMP-binding enzyme C-terminal" evidence="3">
    <location>
        <begin position="341"/>
        <end position="423"/>
    </location>
</feature>
<dbReference type="Gene3D" id="3.10.129.10">
    <property type="entry name" value="Hotdog Thioesterase"/>
    <property type="match status" value="1"/>
</dbReference>
<dbReference type="Gene3D" id="3.40.50.12780">
    <property type="entry name" value="N-terminal domain of ligase-like"/>
    <property type="match status" value="1"/>
</dbReference>
<dbReference type="SUPFAM" id="SSF54637">
    <property type="entry name" value="Thioesterase/thiol ester dehydrase-isomerase"/>
    <property type="match status" value="1"/>
</dbReference>
<dbReference type="Pfam" id="PF13193">
    <property type="entry name" value="AMP-binding_C"/>
    <property type="match status" value="1"/>
</dbReference>
<dbReference type="AlphaFoldDB" id="A0A1W1X3S5"/>